<organism evidence="1 2">
    <name type="scientific">Ramlibacter monticola</name>
    <dbReference type="NCBI Taxonomy" id="1926872"/>
    <lineage>
        <taxon>Bacteria</taxon>
        <taxon>Pseudomonadati</taxon>
        <taxon>Pseudomonadota</taxon>
        <taxon>Betaproteobacteria</taxon>
        <taxon>Burkholderiales</taxon>
        <taxon>Comamonadaceae</taxon>
        <taxon>Ramlibacter</taxon>
    </lineage>
</organism>
<gene>
    <name evidence="1" type="ORF">JJ685_06615</name>
</gene>
<evidence type="ECO:0000313" key="1">
    <source>
        <dbReference type="EMBL" id="MBL0390810.1"/>
    </source>
</evidence>
<reference evidence="1 2" key="1">
    <citation type="journal article" date="2017" name="Int. J. Syst. Evol. Microbiol.">
        <title>Ramlibacter monticola sp. nov., isolated from forest soil.</title>
        <authorList>
            <person name="Chaudhary D.K."/>
            <person name="Kim J."/>
        </authorList>
    </citation>
    <scope>NUCLEOTIDE SEQUENCE [LARGE SCALE GENOMIC DNA]</scope>
    <source>
        <strain evidence="1 2">KACC 19175</strain>
    </source>
</reference>
<dbReference type="AlphaFoldDB" id="A0A937CRH6"/>
<dbReference type="EMBL" id="JAEQNE010000001">
    <property type="protein sequence ID" value="MBL0390810.1"/>
    <property type="molecule type" value="Genomic_DNA"/>
</dbReference>
<keyword evidence="2" id="KW-1185">Reference proteome</keyword>
<sequence>MALAGRRSPSAIAMRLLLPLLVVVLVTGCATPATQPAPDAAGDAAASAARAPASAPAGASSASMEKRLGEAFIAPLVDLNLVRTPLPPALAAARQAPYATPPDLSCPALAAEIELLDAALGADLDTAATGANPGLVERGTTEATEAMIGALRNTTEGVLPFRGWVRKLTGADRYARDHTAAVAAGTVRRAFLKGLRQGSGCAAPAETRNAAGLQPE</sequence>
<comment type="caution">
    <text evidence="1">The sequence shown here is derived from an EMBL/GenBank/DDBJ whole genome shotgun (WGS) entry which is preliminary data.</text>
</comment>
<protein>
    <submittedName>
        <fullName evidence="1">Uncharacterized protein</fullName>
    </submittedName>
</protein>
<dbReference type="PROSITE" id="PS51257">
    <property type="entry name" value="PROKAR_LIPOPROTEIN"/>
    <property type="match status" value="1"/>
</dbReference>
<dbReference type="Proteomes" id="UP000599109">
    <property type="component" value="Unassembled WGS sequence"/>
</dbReference>
<dbReference type="RefSeq" id="WP_201673389.1">
    <property type="nucleotide sequence ID" value="NZ_JAEQNE010000001.1"/>
</dbReference>
<proteinExistence type="predicted"/>
<accession>A0A937CRH6</accession>
<evidence type="ECO:0000313" key="2">
    <source>
        <dbReference type="Proteomes" id="UP000599109"/>
    </source>
</evidence>
<name>A0A937CRH6_9BURK</name>